<evidence type="ECO:0000313" key="1">
    <source>
        <dbReference type="EMBL" id="KAG0013750.1"/>
    </source>
</evidence>
<accession>A0A9P6MV02</accession>
<sequence length="638" mass="73912">MTHLQTSAVASKSTLSKHILPLIQLTKKRRELYQQSQSYSHHPQHKIFTIIEILEIIFSFLDQSTLRHIVGLVCRTWHSASRRYLMIVTTWVDTCSAPQRDATLSELSLGVTAVFKIESRNRKRRNTTPLLQRETEENRLTLHNHIKELTLEGKQWFREVVLEYVNDLQRELYPLIPYFQTVTSIRLDNSTQRRICLHTILTGCLALRNLEIKSVMTTDYYRPSKLVRNEDAPTLPITLRLRRLAISEMLLHQPALETILASTPYLSELSLIGIRKTSHDTKIPNFDRVSFLEFVSGSCPEIESLHFSFKDTKTFENDHELERHLSLFPVLHSFSFTSKDATTHMLRLTQTLYQNRLTTLEIVKIGATPLFLFEALYLFLCSSPQLLHLKAPHIKYYTEYLNMIDPESVNNSELRRSAEALRNAWKLHSNQEEGPRIWACRNLRTLHLEFGEFFGSQIPQAPIRSRIIFGYIAKVCPKIQDLYIRRPNLNLKLEGGWCLLSQLKELSQLRIETMFLDSMTENDLAWMSKSTNLSNWQKVRYQVLAKRLRAAESVHSGIRFSMGCFQRHRGVDMQVEEVRAAGGLDRVADVLQKTSSLRATTCWPELELLEVFYSDHIGGGVPLAAYIHSVRPEVRLRV</sequence>
<dbReference type="Proteomes" id="UP000703661">
    <property type="component" value="Unassembled WGS sequence"/>
</dbReference>
<reference evidence="1" key="1">
    <citation type="journal article" date="2020" name="Fungal Divers.">
        <title>Resolving the Mortierellaceae phylogeny through synthesis of multi-gene phylogenetics and phylogenomics.</title>
        <authorList>
            <person name="Vandepol N."/>
            <person name="Liber J."/>
            <person name="Desiro A."/>
            <person name="Na H."/>
            <person name="Kennedy M."/>
            <person name="Barry K."/>
            <person name="Grigoriev I.V."/>
            <person name="Miller A.N."/>
            <person name="O'Donnell K."/>
            <person name="Stajich J.E."/>
            <person name="Bonito G."/>
        </authorList>
    </citation>
    <scope>NUCLEOTIDE SEQUENCE</scope>
    <source>
        <strain evidence="1">NRRL 2769</strain>
    </source>
</reference>
<keyword evidence="2" id="KW-1185">Reference proteome</keyword>
<organism evidence="1 2">
    <name type="scientific">Entomortierella chlamydospora</name>
    <dbReference type="NCBI Taxonomy" id="101097"/>
    <lineage>
        <taxon>Eukaryota</taxon>
        <taxon>Fungi</taxon>
        <taxon>Fungi incertae sedis</taxon>
        <taxon>Mucoromycota</taxon>
        <taxon>Mortierellomycotina</taxon>
        <taxon>Mortierellomycetes</taxon>
        <taxon>Mortierellales</taxon>
        <taxon>Mortierellaceae</taxon>
        <taxon>Entomortierella</taxon>
    </lineage>
</organism>
<dbReference type="Gene3D" id="3.80.10.10">
    <property type="entry name" value="Ribonuclease Inhibitor"/>
    <property type="match status" value="1"/>
</dbReference>
<dbReference type="InterPro" id="IPR032675">
    <property type="entry name" value="LRR_dom_sf"/>
</dbReference>
<dbReference type="EMBL" id="JAAAID010000806">
    <property type="protein sequence ID" value="KAG0013750.1"/>
    <property type="molecule type" value="Genomic_DNA"/>
</dbReference>
<gene>
    <name evidence="1" type="ORF">BGZ80_010882</name>
</gene>
<dbReference type="SUPFAM" id="SSF52047">
    <property type="entry name" value="RNI-like"/>
    <property type="match status" value="1"/>
</dbReference>
<proteinExistence type="predicted"/>
<protein>
    <recommendedName>
        <fullName evidence="3">F-box domain-containing protein</fullName>
    </recommendedName>
</protein>
<evidence type="ECO:0008006" key="3">
    <source>
        <dbReference type="Google" id="ProtNLM"/>
    </source>
</evidence>
<dbReference type="Gene3D" id="1.20.1280.50">
    <property type="match status" value="1"/>
</dbReference>
<comment type="caution">
    <text evidence="1">The sequence shown here is derived from an EMBL/GenBank/DDBJ whole genome shotgun (WGS) entry which is preliminary data.</text>
</comment>
<evidence type="ECO:0000313" key="2">
    <source>
        <dbReference type="Proteomes" id="UP000703661"/>
    </source>
</evidence>
<dbReference type="InterPro" id="IPR036047">
    <property type="entry name" value="F-box-like_dom_sf"/>
</dbReference>
<name>A0A9P6MV02_9FUNG</name>
<feature type="non-terminal residue" evidence="1">
    <location>
        <position position="638"/>
    </location>
</feature>
<dbReference type="SUPFAM" id="SSF81383">
    <property type="entry name" value="F-box domain"/>
    <property type="match status" value="1"/>
</dbReference>
<dbReference type="AlphaFoldDB" id="A0A9P6MV02"/>
<dbReference type="OrthoDB" id="2389045at2759"/>